<protein>
    <submittedName>
        <fullName evidence="1">Uncharacterized protein</fullName>
    </submittedName>
</protein>
<dbReference type="AlphaFoldDB" id="A0A1G8XK32"/>
<evidence type="ECO:0000313" key="2">
    <source>
        <dbReference type="Proteomes" id="UP000198510"/>
    </source>
</evidence>
<gene>
    <name evidence="1" type="ORF">SAMN05421823_101384</name>
</gene>
<reference evidence="1 2" key="1">
    <citation type="submission" date="2016-10" db="EMBL/GenBank/DDBJ databases">
        <authorList>
            <person name="de Groot N.N."/>
        </authorList>
    </citation>
    <scope>NUCLEOTIDE SEQUENCE [LARGE SCALE GENOMIC DNA]</scope>
    <source>
        <strain evidence="1 2">DSM 25186</strain>
    </source>
</reference>
<organism evidence="1 2">
    <name type="scientific">Catalinimonas alkaloidigena</name>
    <dbReference type="NCBI Taxonomy" id="1075417"/>
    <lineage>
        <taxon>Bacteria</taxon>
        <taxon>Pseudomonadati</taxon>
        <taxon>Bacteroidota</taxon>
        <taxon>Cytophagia</taxon>
        <taxon>Cytophagales</taxon>
        <taxon>Catalimonadaceae</taxon>
        <taxon>Catalinimonas</taxon>
    </lineage>
</organism>
<proteinExistence type="predicted"/>
<keyword evidence="2" id="KW-1185">Reference proteome</keyword>
<sequence>MRQTLRLHNRGRNSGKSLLEKIIDEKQKTIVMQYYKVQYWKRYAKELEGIVDGLENELIGYENATLLENRCN</sequence>
<name>A0A1G8XK32_9BACT</name>
<dbReference type="Proteomes" id="UP000198510">
    <property type="component" value="Unassembled WGS sequence"/>
</dbReference>
<dbReference type="EMBL" id="FNFO01000001">
    <property type="protein sequence ID" value="SDJ90594.1"/>
    <property type="molecule type" value="Genomic_DNA"/>
</dbReference>
<accession>A0A1G8XK32</accession>
<evidence type="ECO:0000313" key="1">
    <source>
        <dbReference type="EMBL" id="SDJ90594.1"/>
    </source>
</evidence>